<sequence>MEKLSETAARYLVILALAQLSASPVRADELFGLGGAVVSRQAIRNGSSGSWQVEYRHNLAPSLAVGLTYLNEGHMPDHHRDGHSLQFWGSRAIGGSRLSLSAGAGPYYYYDTVTGTGSDGHRNEHGFGCLLSLAAVLRTDSPWLFQVRANWAETFGKMDTASLLAGIGYQTDHPARAASSLAERSKATDRELFLLAGSTFTNSFDVAHSAALSLEYRQRFARNLAMSLAWLYEGENRLIRRYGPTLQLWAVTDALDGEVTLGLAAGAYAAFDEQAGMNRRGDWIVTPIATMAADYRLDQRWSLRFSWSRVVTDYDRDSDVLLGGVGYRF</sequence>
<keyword evidence="2" id="KW-1185">Reference proteome</keyword>
<protein>
    <recommendedName>
        <fullName evidence="3">Porin</fullName>
    </recommendedName>
</protein>
<evidence type="ECO:0000313" key="1">
    <source>
        <dbReference type="EMBL" id="CAH2031376.1"/>
    </source>
</evidence>
<proteinExistence type="predicted"/>
<dbReference type="Proteomes" id="UP001295463">
    <property type="component" value="Chromosome"/>
</dbReference>
<dbReference type="EMBL" id="OW150024">
    <property type="protein sequence ID" value="CAH2031376.1"/>
    <property type="molecule type" value="Genomic_DNA"/>
</dbReference>
<evidence type="ECO:0008006" key="3">
    <source>
        <dbReference type="Google" id="ProtNLM"/>
    </source>
</evidence>
<name>A0ABM9D9V5_9BACT</name>
<gene>
    <name evidence="1" type="ORF">GEAMG1_1546</name>
</gene>
<reference evidence="1 2" key="1">
    <citation type="submission" date="2022-03" db="EMBL/GenBank/DDBJ databases">
        <authorList>
            <person name="Koch H."/>
        </authorList>
    </citation>
    <scope>NUCLEOTIDE SEQUENCE [LARGE SCALE GENOMIC DNA]</scope>
    <source>
        <strain evidence="1 2">G1</strain>
    </source>
</reference>
<evidence type="ECO:0000313" key="2">
    <source>
        <dbReference type="Proteomes" id="UP001295463"/>
    </source>
</evidence>
<accession>A0ABM9D9V5</accession>
<dbReference type="RefSeq" id="WP_305732204.1">
    <property type="nucleotide sequence ID" value="NZ_OW150024.1"/>
</dbReference>
<organism evidence="1 2">
    <name type="scientific">Trichlorobacter ammonificans</name>
    <dbReference type="NCBI Taxonomy" id="2916410"/>
    <lineage>
        <taxon>Bacteria</taxon>
        <taxon>Pseudomonadati</taxon>
        <taxon>Thermodesulfobacteriota</taxon>
        <taxon>Desulfuromonadia</taxon>
        <taxon>Geobacterales</taxon>
        <taxon>Geobacteraceae</taxon>
        <taxon>Trichlorobacter</taxon>
    </lineage>
</organism>